<keyword evidence="5" id="KW-0143">Chaperone</keyword>
<evidence type="ECO:0000256" key="4">
    <source>
        <dbReference type="ARBA" id="ARBA00022833"/>
    </source>
</evidence>
<dbReference type="GO" id="GO:0009408">
    <property type="term" value="P:response to heat"/>
    <property type="evidence" value="ECO:0007669"/>
    <property type="project" value="InterPro"/>
</dbReference>
<comment type="caution">
    <text evidence="10">The sequence shown here is derived from an EMBL/GenBank/DDBJ whole genome shotgun (WGS) entry which is preliminary data.</text>
</comment>
<dbReference type="GO" id="GO:0051082">
    <property type="term" value="F:unfolded protein binding"/>
    <property type="evidence" value="ECO:0007669"/>
    <property type="project" value="InterPro"/>
</dbReference>
<feature type="zinc finger region" description="CR-type" evidence="7">
    <location>
        <begin position="156"/>
        <end position="237"/>
    </location>
</feature>
<dbReference type="Gene3D" id="1.10.287.110">
    <property type="entry name" value="DnaJ domain"/>
    <property type="match status" value="1"/>
</dbReference>
<dbReference type="CDD" id="cd10719">
    <property type="entry name" value="DnaJ_zf"/>
    <property type="match status" value="1"/>
</dbReference>
<keyword evidence="2" id="KW-0677">Repeat</keyword>
<dbReference type="PANTHER" id="PTHR43096:SF52">
    <property type="entry name" value="DNAJ HOMOLOG 1, MITOCHONDRIAL-RELATED"/>
    <property type="match status" value="1"/>
</dbReference>
<evidence type="ECO:0000313" key="11">
    <source>
        <dbReference type="Proteomes" id="UP000789739"/>
    </source>
</evidence>
<dbReference type="Gene3D" id="2.10.230.10">
    <property type="entry name" value="Heat shock protein DnaJ, cysteine-rich domain"/>
    <property type="match status" value="1"/>
</dbReference>
<dbReference type="EMBL" id="CAJVPI010000409">
    <property type="protein sequence ID" value="CAG8531426.1"/>
    <property type="molecule type" value="Genomic_DNA"/>
</dbReference>
<sequence length="380" mass="40934">MILIYDTKVKPNLLLACSDPFMDQEYRGTRLNRKSRKLIMPHLAKKYHPDTNKSADAKEKFVQIQEAYDVLSDGEKRAQYDQFGSSFTGDGPTGAGGFPGGPNFENFAGFGPADFMNQFFGGAAFSRRPGGGFSSLAVGDDVEAAITVPFMEAIKGGRREITIEHVTVCTNCKGCGTKTAQKPEKCSTCGGTGLQWTAVASGFHMQSTCKECRGKGTKIRPGNKCPVCNGVGRVREKKSISVDIPAGVEDGMSIKIARQGDVPLDADGPPGNLYVRIRVNPSSIFKRQGSTILVDAEVPFHTAILGGYIRIPTVDGDVEVKVPAGTQPGQQAVLKGRGARKVNMQSRGDQIVAFKVTVPKKLSSKQRELMEEYAKISGDT</sequence>
<dbReference type="GO" id="GO:0005524">
    <property type="term" value="F:ATP binding"/>
    <property type="evidence" value="ECO:0007669"/>
    <property type="project" value="InterPro"/>
</dbReference>
<dbReference type="InterPro" id="IPR001305">
    <property type="entry name" value="HSP_DnaJ_Cys-rich_dom"/>
</dbReference>
<evidence type="ECO:0000259" key="8">
    <source>
        <dbReference type="PROSITE" id="PS50076"/>
    </source>
</evidence>
<organism evidence="10 11">
    <name type="scientific">Paraglomus brasilianum</name>
    <dbReference type="NCBI Taxonomy" id="144538"/>
    <lineage>
        <taxon>Eukaryota</taxon>
        <taxon>Fungi</taxon>
        <taxon>Fungi incertae sedis</taxon>
        <taxon>Mucoromycota</taxon>
        <taxon>Glomeromycotina</taxon>
        <taxon>Glomeromycetes</taxon>
        <taxon>Paraglomerales</taxon>
        <taxon>Paraglomeraceae</taxon>
        <taxon>Paraglomus</taxon>
    </lineage>
</organism>
<evidence type="ECO:0000259" key="9">
    <source>
        <dbReference type="PROSITE" id="PS51188"/>
    </source>
</evidence>
<dbReference type="GO" id="GO:0031072">
    <property type="term" value="F:heat shock protein binding"/>
    <property type="evidence" value="ECO:0007669"/>
    <property type="project" value="InterPro"/>
</dbReference>
<dbReference type="InterPro" id="IPR001623">
    <property type="entry name" value="DnaJ_domain"/>
</dbReference>
<dbReference type="Pfam" id="PF00226">
    <property type="entry name" value="DnaJ"/>
    <property type="match status" value="1"/>
</dbReference>
<evidence type="ECO:0000256" key="5">
    <source>
        <dbReference type="ARBA" id="ARBA00023186"/>
    </source>
</evidence>
<dbReference type="CDD" id="cd06257">
    <property type="entry name" value="DnaJ"/>
    <property type="match status" value="1"/>
</dbReference>
<dbReference type="Proteomes" id="UP000789739">
    <property type="component" value="Unassembled WGS sequence"/>
</dbReference>
<dbReference type="GO" id="GO:0005737">
    <property type="term" value="C:cytoplasm"/>
    <property type="evidence" value="ECO:0007669"/>
    <property type="project" value="TreeGrafter"/>
</dbReference>
<dbReference type="PRINTS" id="PR00625">
    <property type="entry name" value="JDOMAIN"/>
</dbReference>
<dbReference type="Pfam" id="PF01556">
    <property type="entry name" value="DnaJ_C"/>
    <property type="match status" value="1"/>
</dbReference>
<feature type="domain" description="CR-type" evidence="9">
    <location>
        <begin position="156"/>
        <end position="237"/>
    </location>
</feature>
<dbReference type="PROSITE" id="PS50076">
    <property type="entry name" value="DNAJ_2"/>
    <property type="match status" value="1"/>
</dbReference>
<dbReference type="CDD" id="cd10747">
    <property type="entry name" value="DnaJ_C"/>
    <property type="match status" value="1"/>
</dbReference>
<dbReference type="HAMAP" id="MF_01152">
    <property type="entry name" value="DnaJ"/>
    <property type="match status" value="1"/>
</dbReference>
<protein>
    <recommendedName>
        <fullName evidence="6">DnaJ homolog 1, mitochondrial</fullName>
    </recommendedName>
</protein>
<dbReference type="SMART" id="SM00271">
    <property type="entry name" value="DnaJ"/>
    <property type="match status" value="1"/>
</dbReference>
<dbReference type="InterPro" id="IPR008971">
    <property type="entry name" value="HSP40/DnaJ_pept-bd"/>
</dbReference>
<dbReference type="PROSITE" id="PS51188">
    <property type="entry name" value="ZF_CR"/>
    <property type="match status" value="1"/>
</dbReference>
<dbReference type="InterPro" id="IPR002939">
    <property type="entry name" value="DnaJ_C"/>
</dbReference>
<dbReference type="PANTHER" id="PTHR43096">
    <property type="entry name" value="DNAJ HOMOLOG 1, MITOCHONDRIAL-RELATED"/>
    <property type="match status" value="1"/>
</dbReference>
<evidence type="ECO:0000256" key="7">
    <source>
        <dbReference type="PROSITE-ProRule" id="PRU00546"/>
    </source>
</evidence>
<dbReference type="Gene3D" id="2.60.260.20">
    <property type="entry name" value="Urease metallochaperone UreE, N-terminal domain"/>
    <property type="match status" value="2"/>
</dbReference>
<dbReference type="FunFam" id="2.60.260.20:FF:000005">
    <property type="entry name" value="Chaperone protein dnaJ 1, mitochondrial"/>
    <property type="match status" value="1"/>
</dbReference>
<dbReference type="InterPro" id="IPR036410">
    <property type="entry name" value="HSP_DnaJ_Cys-rich_dom_sf"/>
</dbReference>
<dbReference type="InterPro" id="IPR012724">
    <property type="entry name" value="DnaJ"/>
</dbReference>
<dbReference type="Pfam" id="PF00684">
    <property type="entry name" value="DnaJ_CXXCXGXG"/>
    <property type="match status" value="1"/>
</dbReference>
<dbReference type="OrthoDB" id="10256793at2759"/>
<gene>
    <name evidence="10" type="ORF">PBRASI_LOCUS4130</name>
</gene>
<evidence type="ECO:0000313" key="10">
    <source>
        <dbReference type="EMBL" id="CAG8531426.1"/>
    </source>
</evidence>
<reference evidence="10" key="1">
    <citation type="submission" date="2021-06" db="EMBL/GenBank/DDBJ databases">
        <authorList>
            <person name="Kallberg Y."/>
            <person name="Tangrot J."/>
            <person name="Rosling A."/>
        </authorList>
    </citation>
    <scope>NUCLEOTIDE SEQUENCE</scope>
    <source>
        <strain evidence="10">BR232B</strain>
    </source>
</reference>
<dbReference type="InterPro" id="IPR036869">
    <property type="entry name" value="J_dom_sf"/>
</dbReference>
<dbReference type="GO" id="GO:0008270">
    <property type="term" value="F:zinc ion binding"/>
    <property type="evidence" value="ECO:0007669"/>
    <property type="project" value="UniProtKB-KW"/>
</dbReference>
<dbReference type="FunFam" id="2.10.230.10:FF:000001">
    <property type="entry name" value="DnaJ subfamily A member 2"/>
    <property type="match status" value="1"/>
</dbReference>
<name>A0A9N9FF31_9GLOM</name>
<evidence type="ECO:0000256" key="2">
    <source>
        <dbReference type="ARBA" id="ARBA00022737"/>
    </source>
</evidence>
<keyword evidence="4 7" id="KW-0862">Zinc</keyword>
<dbReference type="SUPFAM" id="SSF46565">
    <property type="entry name" value="Chaperone J-domain"/>
    <property type="match status" value="1"/>
</dbReference>
<keyword evidence="1 7" id="KW-0479">Metal-binding</keyword>
<evidence type="ECO:0000256" key="3">
    <source>
        <dbReference type="ARBA" id="ARBA00022771"/>
    </source>
</evidence>
<dbReference type="SUPFAM" id="SSF49493">
    <property type="entry name" value="HSP40/DnaJ peptide-binding domain"/>
    <property type="match status" value="2"/>
</dbReference>
<keyword evidence="3 7" id="KW-0863">Zinc-finger</keyword>
<accession>A0A9N9FF31</accession>
<dbReference type="SUPFAM" id="SSF57938">
    <property type="entry name" value="DnaJ/Hsp40 cysteine-rich domain"/>
    <property type="match status" value="1"/>
</dbReference>
<evidence type="ECO:0000256" key="6">
    <source>
        <dbReference type="ARBA" id="ARBA00072890"/>
    </source>
</evidence>
<keyword evidence="11" id="KW-1185">Reference proteome</keyword>
<feature type="domain" description="J" evidence="8">
    <location>
        <begin position="10"/>
        <end position="84"/>
    </location>
</feature>
<dbReference type="InterPro" id="IPR018253">
    <property type="entry name" value="DnaJ_domain_CS"/>
</dbReference>
<dbReference type="GO" id="GO:0042026">
    <property type="term" value="P:protein refolding"/>
    <property type="evidence" value="ECO:0007669"/>
    <property type="project" value="TreeGrafter"/>
</dbReference>
<proteinExistence type="inferred from homology"/>
<dbReference type="AlphaFoldDB" id="A0A9N9FF31"/>
<dbReference type="PROSITE" id="PS00636">
    <property type="entry name" value="DNAJ_1"/>
    <property type="match status" value="1"/>
</dbReference>
<evidence type="ECO:0000256" key="1">
    <source>
        <dbReference type="ARBA" id="ARBA00022723"/>
    </source>
</evidence>